<dbReference type="Proteomes" id="UP000053257">
    <property type="component" value="Unassembled WGS sequence"/>
</dbReference>
<dbReference type="SUPFAM" id="SSF69012">
    <property type="entry name" value="alpha-ketoacid dehydrogenase kinase, N-terminal domain"/>
    <property type="match status" value="1"/>
</dbReference>
<feature type="domain" description="Branched-chain alpha-ketoacid dehydrogenase kinase/Pyruvate dehydrogenase kinase N-terminal" evidence="10">
    <location>
        <begin position="43"/>
        <end position="204"/>
    </location>
</feature>
<dbReference type="GO" id="GO:0005759">
    <property type="term" value="C:mitochondrial matrix"/>
    <property type="evidence" value="ECO:0007669"/>
    <property type="project" value="UniProtKB-SubCell"/>
</dbReference>
<keyword evidence="5 7" id="KW-0067">ATP-binding</keyword>
<keyword evidence="4 7" id="KW-0418">Kinase</keyword>
<dbReference type="Gene3D" id="1.20.140.20">
    <property type="entry name" value="Alpha-ketoacid/pyruvate dehydrogenase kinase, N-terminal domain"/>
    <property type="match status" value="1"/>
</dbReference>
<dbReference type="GO" id="GO:0004740">
    <property type="term" value="F:pyruvate dehydrogenase (acetyl-transferring) kinase activity"/>
    <property type="evidence" value="ECO:0007669"/>
    <property type="project" value="TreeGrafter"/>
</dbReference>
<dbReference type="GO" id="GO:0010906">
    <property type="term" value="P:regulation of glucose metabolic process"/>
    <property type="evidence" value="ECO:0007669"/>
    <property type="project" value="TreeGrafter"/>
</dbReference>
<dbReference type="EMBL" id="KN840533">
    <property type="protein sequence ID" value="KIP05794.1"/>
    <property type="molecule type" value="Genomic_DNA"/>
</dbReference>
<evidence type="ECO:0000256" key="3">
    <source>
        <dbReference type="ARBA" id="ARBA00022741"/>
    </source>
</evidence>
<dbReference type="EC" id="2.7.11.-" evidence="7"/>
<comment type="subcellular location">
    <subcellularLocation>
        <location evidence="7">Mitochondrion matrix</location>
    </subcellularLocation>
</comment>
<dbReference type="InterPro" id="IPR039028">
    <property type="entry name" value="BCKD/PDK"/>
</dbReference>
<accession>A0A0C3NLB7</accession>
<evidence type="ECO:0000313" key="11">
    <source>
        <dbReference type="EMBL" id="KIP05794.1"/>
    </source>
</evidence>
<evidence type="ECO:0000256" key="5">
    <source>
        <dbReference type="ARBA" id="ARBA00022840"/>
    </source>
</evidence>
<evidence type="ECO:0000256" key="1">
    <source>
        <dbReference type="ARBA" id="ARBA00006155"/>
    </source>
</evidence>
<dbReference type="InterPro" id="IPR018955">
    <property type="entry name" value="BCDHK/PDK_N"/>
</dbReference>
<gene>
    <name evidence="11" type="ORF">PHLGIDRAFT_119494</name>
</gene>
<sequence>MLSRCIIPCRHPPVLARRNYASSALHFYANKQLELYAAKETKRLTLRQLVFFGRSMNEERLITSANYVRTELPVRIAHRLRDMQALPYIVVTSEGMAKVYELYWSAFDRFRRFPQVTTLAENEAFCKFLRALLDEHSTAIPKLTLGLSLSSPYLTPDRLDSFMRRMLVSRISRRVLAEHHIALSRDYRARQEGGESRADHVGIIYTNLRIRDSIERCASYLRKRAFDVDGDMPSHSNGSAAWSKVIVDGHTDTKFPYIREHMDYIIFELLKNALRATRTKHINASELPPIRATIVSGEDHVAIRISDQGGGLLNPHIQAPSDLFSFSHIRNAARLDDSLLVALRTVSSSPKGMKGTVDEQLDASEKAPDQPAPHPRIGIGLPMSNIYTKYFGGSLELVSMDGHGTDVYLRLPRLGTNLEGIEV</sequence>
<dbReference type="InterPro" id="IPR036890">
    <property type="entry name" value="HATPase_C_sf"/>
</dbReference>
<dbReference type="GO" id="GO:0005524">
    <property type="term" value="F:ATP binding"/>
    <property type="evidence" value="ECO:0007669"/>
    <property type="project" value="UniProtKB-UniRule"/>
</dbReference>
<evidence type="ECO:0000259" key="9">
    <source>
        <dbReference type="Pfam" id="PF02518"/>
    </source>
</evidence>
<dbReference type="SUPFAM" id="SSF55874">
    <property type="entry name" value="ATPase domain of HSP90 chaperone/DNA topoisomerase II/histidine kinase"/>
    <property type="match status" value="1"/>
</dbReference>
<evidence type="ECO:0000256" key="2">
    <source>
        <dbReference type="ARBA" id="ARBA00022679"/>
    </source>
</evidence>
<dbReference type="HOGENOM" id="CLU_023861_0_1_1"/>
<dbReference type="Pfam" id="PF10436">
    <property type="entry name" value="BCDHK_Adom3"/>
    <property type="match status" value="1"/>
</dbReference>
<evidence type="ECO:0000256" key="8">
    <source>
        <dbReference type="SAM" id="MobiDB-lite"/>
    </source>
</evidence>
<comment type="similarity">
    <text evidence="1 7">Belongs to the PDK/BCKDK protein kinase family.</text>
</comment>
<evidence type="ECO:0000313" key="12">
    <source>
        <dbReference type="Proteomes" id="UP000053257"/>
    </source>
</evidence>
<dbReference type="STRING" id="745531.A0A0C3NLB7"/>
<name>A0A0C3NLB7_PHLG1</name>
<keyword evidence="6 7" id="KW-0496">Mitochondrion</keyword>
<dbReference type="OrthoDB" id="3264224at2759"/>
<proteinExistence type="inferred from homology"/>
<evidence type="ECO:0000256" key="4">
    <source>
        <dbReference type="ARBA" id="ARBA00022777"/>
    </source>
</evidence>
<dbReference type="PANTHER" id="PTHR11947:SF25">
    <property type="entry name" value="[PYRUVATE DEHYDROGENASE (ACETYL-TRANSFERRING)] KINASE 2, MITOCHONDRIAL"/>
    <property type="match status" value="1"/>
</dbReference>
<keyword evidence="12" id="KW-1185">Reference proteome</keyword>
<feature type="region of interest" description="Disordered" evidence="8">
    <location>
        <begin position="349"/>
        <end position="378"/>
    </location>
</feature>
<evidence type="ECO:0000256" key="7">
    <source>
        <dbReference type="RuleBase" id="RU366032"/>
    </source>
</evidence>
<dbReference type="PANTHER" id="PTHR11947">
    <property type="entry name" value="PYRUVATE DEHYDROGENASE KINASE"/>
    <property type="match status" value="1"/>
</dbReference>
<feature type="domain" description="Histidine kinase/HSP90-like ATPase" evidence="9">
    <location>
        <begin position="261"/>
        <end position="413"/>
    </location>
</feature>
<dbReference type="InterPro" id="IPR036784">
    <property type="entry name" value="AK/P_DHK_N_sf"/>
</dbReference>
<keyword evidence="3 7" id="KW-0547">Nucleotide-binding</keyword>
<reference evidence="11 12" key="1">
    <citation type="journal article" date="2014" name="PLoS Genet.">
        <title>Analysis of the Phlebiopsis gigantea genome, transcriptome and secretome provides insight into its pioneer colonization strategies of wood.</title>
        <authorList>
            <person name="Hori C."/>
            <person name="Ishida T."/>
            <person name="Igarashi K."/>
            <person name="Samejima M."/>
            <person name="Suzuki H."/>
            <person name="Master E."/>
            <person name="Ferreira P."/>
            <person name="Ruiz-Duenas F.J."/>
            <person name="Held B."/>
            <person name="Canessa P."/>
            <person name="Larrondo L.F."/>
            <person name="Schmoll M."/>
            <person name="Druzhinina I.S."/>
            <person name="Kubicek C.P."/>
            <person name="Gaskell J.A."/>
            <person name="Kersten P."/>
            <person name="St John F."/>
            <person name="Glasner J."/>
            <person name="Sabat G."/>
            <person name="Splinter BonDurant S."/>
            <person name="Syed K."/>
            <person name="Yadav J."/>
            <person name="Mgbeahuruike A.C."/>
            <person name="Kovalchuk A."/>
            <person name="Asiegbu F.O."/>
            <person name="Lackner G."/>
            <person name="Hoffmeister D."/>
            <person name="Rencoret J."/>
            <person name="Gutierrez A."/>
            <person name="Sun H."/>
            <person name="Lindquist E."/>
            <person name="Barry K."/>
            <person name="Riley R."/>
            <person name="Grigoriev I.V."/>
            <person name="Henrissat B."/>
            <person name="Kues U."/>
            <person name="Berka R.M."/>
            <person name="Martinez A.T."/>
            <person name="Covert S.F."/>
            <person name="Blanchette R.A."/>
            <person name="Cullen D."/>
        </authorList>
    </citation>
    <scope>NUCLEOTIDE SEQUENCE [LARGE SCALE GENOMIC DNA]</scope>
    <source>
        <strain evidence="11 12">11061_1 CR5-6</strain>
    </source>
</reference>
<dbReference type="InterPro" id="IPR003594">
    <property type="entry name" value="HATPase_dom"/>
</dbReference>
<evidence type="ECO:0000256" key="6">
    <source>
        <dbReference type="ARBA" id="ARBA00023128"/>
    </source>
</evidence>
<organism evidence="11 12">
    <name type="scientific">Phlebiopsis gigantea (strain 11061_1 CR5-6)</name>
    <name type="common">White-rot fungus</name>
    <name type="synonym">Peniophora gigantea</name>
    <dbReference type="NCBI Taxonomy" id="745531"/>
    <lineage>
        <taxon>Eukaryota</taxon>
        <taxon>Fungi</taxon>
        <taxon>Dikarya</taxon>
        <taxon>Basidiomycota</taxon>
        <taxon>Agaricomycotina</taxon>
        <taxon>Agaricomycetes</taxon>
        <taxon>Polyporales</taxon>
        <taxon>Phanerochaetaceae</taxon>
        <taxon>Phlebiopsis</taxon>
    </lineage>
</organism>
<protein>
    <recommendedName>
        <fullName evidence="7">Protein-serine/threonine kinase</fullName>
        <ecNumber evidence="7">2.7.11.-</ecNumber>
    </recommendedName>
</protein>
<keyword evidence="2 7" id="KW-0808">Transferase</keyword>
<dbReference type="Pfam" id="PF02518">
    <property type="entry name" value="HATPase_c"/>
    <property type="match status" value="1"/>
</dbReference>
<dbReference type="AlphaFoldDB" id="A0A0C3NLB7"/>
<dbReference type="Gene3D" id="3.30.565.10">
    <property type="entry name" value="Histidine kinase-like ATPase, C-terminal domain"/>
    <property type="match status" value="1"/>
</dbReference>
<evidence type="ECO:0000259" key="10">
    <source>
        <dbReference type="Pfam" id="PF10436"/>
    </source>
</evidence>